<dbReference type="PANTHER" id="PTHR16469">
    <property type="entry name" value="UBIQUITIN-ASSOCIATED AND SH3 DOMAIN-CONTAINING BA-RELATED"/>
    <property type="match status" value="1"/>
</dbReference>
<dbReference type="OrthoDB" id="414418at2759"/>
<name>A0A9P1IFD8_9PELO</name>
<dbReference type="SMART" id="SM00855">
    <property type="entry name" value="PGAM"/>
    <property type="match status" value="1"/>
</dbReference>
<dbReference type="CDD" id="cd07067">
    <property type="entry name" value="HP_PGM_like"/>
    <property type="match status" value="1"/>
</dbReference>
<proteinExistence type="predicted"/>
<evidence type="ECO:0008006" key="3">
    <source>
        <dbReference type="Google" id="ProtNLM"/>
    </source>
</evidence>
<accession>A0A9P1IFD8</accession>
<evidence type="ECO:0000313" key="1">
    <source>
        <dbReference type="EMBL" id="CAI5442212.1"/>
    </source>
</evidence>
<sequence length="223" mass="25637">MAQKEKRSIWLVRHGERVDNVDKKWKEKNPNKWDDPELTVRGKKQAFEVGRSFHNINIERIICSPFIRCVETAVEIVAMMENKPKICIEPGFMEPLNACMDPPSIPSMETIKALSTRIDEEYKPVYDKIPQEVGDLGCGERVVKTLKGVTEKFPEGHLIIISHGVPIANLHVYLKGPWKYVGQGTLSKINDNYGNFVLEYYNKKTHLSQPSDLHDDERMFPKT</sequence>
<reference evidence="1" key="1">
    <citation type="submission" date="2022-11" db="EMBL/GenBank/DDBJ databases">
        <authorList>
            <person name="Kikuchi T."/>
        </authorList>
    </citation>
    <scope>NUCLEOTIDE SEQUENCE</scope>
    <source>
        <strain evidence="1">PS1010</strain>
    </source>
</reference>
<dbReference type="GO" id="GO:0016791">
    <property type="term" value="F:phosphatase activity"/>
    <property type="evidence" value="ECO:0007669"/>
    <property type="project" value="UniProtKB-ARBA"/>
</dbReference>
<dbReference type="Pfam" id="PF00300">
    <property type="entry name" value="His_Phos_1"/>
    <property type="match status" value="1"/>
</dbReference>
<dbReference type="PANTHER" id="PTHR16469:SF27">
    <property type="entry name" value="UBIQUITIN-ASSOCIATED AND SH3 DOMAIN-CONTAINING BA-RELATED"/>
    <property type="match status" value="1"/>
</dbReference>
<dbReference type="InterPro" id="IPR029033">
    <property type="entry name" value="His_PPase_superfam"/>
</dbReference>
<keyword evidence="2" id="KW-1185">Reference proteome</keyword>
<dbReference type="EMBL" id="CANHGI010000002">
    <property type="protein sequence ID" value="CAI5442212.1"/>
    <property type="molecule type" value="Genomic_DNA"/>
</dbReference>
<dbReference type="SUPFAM" id="SSF53254">
    <property type="entry name" value="Phosphoglycerate mutase-like"/>
    <property type="match status" value="1"/>
</dbReference>
<dbReference type="Gene3D" id="3.40.50.1240">
    <property type="entry name" value="Phosphoglycerate mutase-like"/>
    <property type="match status" value="1"/>
</dbReference>
<protein>
    <recommendedName>
        <fullName evidence="3">Phosphoglycerate mutase family protein</fullName>
    </recommendedName>
</protein>
<dbReference type="AlphaFoldDB" id="A0A9P1IFD8"/>
<comment type="caution">
    <text evidence="1">The sequence shown here is derived from an EMBL/GenBank/DDBJ whole genome shotgun (WGS) entry which is preliminary data.</text>
</comment>
<dbReference type="PROSITE" id="PS00175">
    <property type="entry name" value="PG_MUTASE"/>
    <property type="match status" value="1"/>
</dbReference>
<organism evidence="1 2">
    <name type="scientific">Caenorhabditis angaria</name>
    <dbReference type="NCBI Taxonomy" id="860376"/>
    <lineage>
        <taxon>Eukaryota</taxon>
        <taxon>Metazoa</taxon>
        <taxon>Ecdysozoa</taxon>
        <taxon>Nematoda</taxon>
        <taxon>Chromadorea</taxon>
        <taxon>Rhabditida</taxon>
        <taxon>Rhabditina</taxon>
        <taxon>Rhabditomorpha</taxon>
        <taxon>Rhabditoidea</taxon>
        <taxon>Rhabditidae</taxon>
        <taxon>Peloderinae</taxon>
        <taxon>Caenorhabditis</taxon>
    </lineage>
</organism>
<dbReference type="InterPro" id="IPR051710">
    <property type="entry name" value="Phosphatase_SH3-domain"/>
</dbReference>
<dbReference type="InterPro" id="IPR001345">
    <property type="entry name" value="PG/BPGM_mutase_AS"/>
</dbReference>
<evidence type="ECO:0000313" key="2">
    <source>
        <dbReference type="Proteomes" id="UP001152747"/>
    </source>
</evidence>
<gene>
    <name evidence="1" type="ORF">CAMP_LOCUS4849</name>
</gene>
<dbReference type="InterPro" id="IPR013078">
    <property type="entry name" value="His_Pase_superF_clade-1"/>
</dbReference>
<dbReference type="Proteomes" id="UP001152747">
    <property type="component" value="Unassembled WGS sequence"/>
</dbReference>